<dbReference type="PROSITE" id="PS51977">
    <property type="entry name" value="WGR"/>
    <property type="match status" value="1"/>
</dbReference>
<dbReference type="FunFam" id="1.20.142.10:FF:000002">
    <property type="entry name" value="Poly [ADP-ribose] polymerase"/>
    <property type="match status" value="1"/>
</dbReference>
<dbReference type="PANTHER" id="PTHR10459">
    <property type="entry name" value="DNA LIGASE"/>
    <property type="match status" value="1"/>
</dbReference>
<keyword evidence="7" id="KW-0013">ADP-ribosylation</keyword>
<dbReference type="GO" id="GO:0008270">
    <property type="term" value="F:zinc ion binding"/>
    <property type="evidence" value="ECO:0007669"/>
    <property type="project" value="UniProtKB-KW"/>
</dbReference>
<dbReference type="Pfam" id="PF05406">
    <property type="entry name" value="WGR"/>
    <property type="match status" value="1"/>
</dbReference>
<evidence type="ECO:0000256" key="4">
    <source>
        <dbReference type="ARBA" id="ARBA00022695"/>
    </source>
</evidence>
<organism evidence="20">
    <name type="scientific">Ascaris suum</name>
    <name type="common">Pig roundworm</name>
    <name type="synonym">Ascaris lumbricoides</name>
    <dbReference type="NCBI Taxonomy" id="6253"/>
    <lineage>
        <taxon>Eukaryota</taxon>
        <taxon>Metazoa</taxon>
        <taxon>Ecdysozoa</taxon>
        <taxon>Nematoda</taxon>
        <taxon>Chromadorea</taxon>
        <taxon>Rhabditida</taxon>
        <taxon>Spirurina</taxon>
        <taxon>Ascaridomorpha</taxon>
        <taxon>Ascaridoidea</taxon>
        <taxon>Ascarididae</taxon>
        <taxon>Ascaris</taxon>
    </lineage>
</organism>
<keyword evidence="5" id="KW-0479">Metal-binding</keyword>
<sequence length="470" mass="53024">MRAGKRNANSKLEEEVASSNEIDLVKLTVAQLRAECARLHVDTTGLKKQLIARLQEWHANHPDCANAKVRKVSELTKAKEELKKTVVKKATSHKVDEYFPVSNAKVYRDYNCMLNQTNIGFNNNKYYVIQIVETDDGSYHLWTRWGRVGEPGANQHQQFSSVDDAVKAFKKKFHDKTRNKFEERHKFVAHPGKYTIVEIEGEDEEQPCASTKATETVKVDSAVEAPQILDSKTAAPVKFIFDVDMFSEALTTMEIDINKMPLGKLSKTQIVKGFTVLEKIESVLNNESRGDLTELSSQFYTIIPHAFGRRRPPTINTAEALRSKLDLLITLGDVEMALNLLKESDSKSEISVNRVDSKYATLQCDLTPLVKGDHELKLIEIYFKKTMANNLTLQNVWKVNRHYESDRFAVNDSIKERKLLWYGTNVAVVAAILKSGLRIMPHSGGRVGAGIYFASEGSKSASYDPSKCLY</sequence>
<feature type="domain" description="WGR" evidence="19">
    <location>
        <begin position="103"/>
        <end position="194"/>
    </location>
</feature>
<dbReference type="CDD" id="cd08002">
    <property type="entry name" value="WGR_PARP3_like"/>
    <property type="match status" value="1"/>
</dbReference>
<keyword evidence="9" id="KW-0862">Zinc</keyword>
<dbReference type="Pfam" id="PF02877">
    <property type="entry name" value="PARP_reg"/>
    <property type="match status" value="1"/>
</dbReference>
<keyword evidence="3 15" id="KW-0808">Transferase</keyword>
<evidence type="ECO:0000256" key="7">
    <source>
        <dbReference type="ARBA" id="ARBA00022765"/>
    </source>
</evidence>
<evidence type="ECO:0000256" key="8">
    <source>
        <dbReference type="ARBA" id="ARBA00022771"/>
    </source>
</evidence>
<dbReference type="Gene3D" id="1.20.142.10">
    <property type="entry name" value="Poly(ADP-ribose) polymerase, regulatory domain"/>
    <property type="match status" value="1"/>
</dbReference>
<evidence type="ECO:0000256" key="2">
    <source>
        <dbReference type="ARBA" id="ARBA00022676"/>
    </source>
</evidence>
<dbReference type="PROSITE" id="PS51059">
    <property type="entry name" value="PARP_CATALYTIC"/>
    <property type="match status" value="1"/>
</dbReference>
<keyword evidence="2 15" id="KW-0328">Glycosyltransferase</keyword>
<keyword evidence="12" id="KW-0539">Nucleus</keyword>
<keyword evidence="11" id="KW-0238">DNA-binding</keyword>
<dbReference type="Pfam" id="PF00644">
    <property type="entry name" value="PARP"/>
    <property type="match status" value="1"/>
</dbReference>
<feature type="domain" description="SAP" evidence="16">
    <location>
        <begin position="24"/>
        <end position="58"/>
    </location>
</feature>
<reference evidence="20" key="1">
    <citation type="journal article" date="2011" name="Genome Res.">
        <title>Deep small RNA sequencing from the nematode Ascaris reveals conservation, functional diversification, and novel developmental profiles.</title>
        <authorList>
            <person name="Wang J."/>
            <person name="Czech B."/>
            <person name="Crunk A."/>
            <person name="Wallace A."/>
            <person name="Mitreva M."/>
            <person name="Hannon G.J."/>
            <person name="Davis R.E."/>
        </authorList>
    </citation>
    <scope>NUCLEOTIDE SEQUENCE</scope>
</reference>
<dbReference type="GO" id="GO:0003950">
    <property type="term" value="F:NAD+ poly-ADP-ribosyltransferase activity"/>
    <property type="evidence" value="ECO:0007669"/>
    <property type="project" value="UniProtKB-UniRule"/>
</dbReference>
<dbReference type="SMART" id="SM00513">
    <property type="entry name" value="SAP"/>
    <property type="match status" value="1"/>
</dbReference>
<dbReference type="InterPro" id="IPR036616">
    <property type="entry name" value="Poly(ADP-ribose)pol_reg_dom_sf"/>
</dbReference>
<dbReference type="Gene3D" id="3.90.228.10">
    <property type="match status" value="1"/>
</dbReference>
<comment type="catalytic activity">
    <reaction evidence="14">
        <text>NAD(+) + (ADP-D-ribosyl)n-acceptor = nicotinamide + (ADP-D-ribosyl)n+1-acceptor + H(+).</text>
        <dbReference type="EC" id="2.4.2.30"/>
    </reaction>
</comment>
<accession>F1L1S8</accession>
<keyword evidence="8" id="KW-0863">Zinc-finger</keyword>
<evidence type="ECO:0000256" key="12">
    <source>
        <dbReference type="ARBA" id="ARBA00023242"/>
    </source>
</evidence>
<proteinExistence type="evidence at transcript level"/>
<dbReference type="Gene3D" id="1.10.720.30">
    <property type="entry name" value="SAP domain"/>
    <property type="match status" value="1"/>
</dbReference>
<keyword evidence="4" id="KW-0548">Nucleotidyltransferase</keyword>
<dbReference type="InterPro" id="IPR004102">
    <property type="entry name" value="Poly(ADP-ribose)pol_reg_dom"/>
</dbReference>
<dbReference type="PANTHER" id="PTHR10459:SF66">
    <property type="entry name" value="PROTEIN MONO-ADP-RIBOSYLTRANSFERASE PARP3"/>
    <property type="match status" value="1"/>
</dbReference>
<feature type="domain" description="PARP alpha-helical" evidence="18">
    <location>
        <begin position="226"/>
        <end position="342"/>
    </location>
</feature>
<feature type="domain" description="PARP catalytic" evidence="17">
    <location>
        <begin position="353"/>
        <end position="470"/>
    </location>
</feature>
<dbReference type="InterPro" id="IPR012317">
    <property type="entry name" value="Poly(ADP-ribose)pol_cat_dom"/>
</dbReference>
<dbReference type="InterPro" id="IPR003034">
    <property type="entry name" value="SAP_dom"/>
</dbReference>
<evidence type="ECO:0000256" key="14">
    <source>
        <dbReference type="ARBA" id="ARBA00033987"/>
    </source>
</evidence>
<dbReference type="GO" id="GO:0035861">
    <property type="term" value="C:site of double-strand break"/>
    <property type="evidence" value="ECO:0007669"/>
    <property type="project" value="TreeGrafter"/>
</dbReference>
<evidence type="ECO:0000256" key="1">
    <source>
        <dbReference type="ARBA" id="ARBA00004123"/>
    </source>
</evidence>
<evidence type="ECO:0000259" key="18">
    <source>
        <dbReference type="PROSITE" id="PS51060"/>
    </source>
</evidence>
<keyword evidence="6" id="KW-0677">Repeat</keyword>
<evidence type="ECO:0000256" key="13">
    <source>
        <dbReference type="ARBA" id="ARBA00024347"/>
    </source>
</evidence>
<dbReference type="InterPro" id="IPR008893">
    <property type="entry name" value="WGR_domain"/>
</dbReference>
<name>F1L1S8_ASCSU</name>
<dbReference type="InterPro" id="IPR036930">
    <property type="entry name" value="WGR_dom_sf"/>
</dbReference>
<dbReference type="SMART" id="SM00773">
    <property type="entry name" value="WGR"/>
    <property type="match status" value="1"/>
</dbReference>
<evidence type="ECO:0000256" key="5">
    <source>
        <dbReference type="ARBA" id="ARBA00022723"/>
    </source>
</evidence>
<dbReference type="GO" id="GO:0070212">
    <property type="term" value="P:protein poly-ADP-ribosylation"/>
    <property type="evidence" value="ECO:0007669"/>
    <property type="project" value="TreeGrafter"/>
</dbReference>
<evidence type="ECO:0000256" key="9">
    <source>
        <dbReference type="ARBA" id="ARBA00022833"/>
    </source>
</evidence>
<evidence type="ECO:0000256" key="6">
    <source>
        <dbReference type="ARBA" id="ARBA00022737"/>
    </source>
</evidence>
<dbReference type="GO" id="GO:1990404">
    <property type="term" value="F:NAD+-protein mono-ADP-ribosyltransferase activity"/>
    <property type="evidence" value="ECO:0007669"/>
    <property type="project" value="TreeGrafter"/>
</dbReference>
<dbReference type="PROSITE" id="PS51060">
    <property type="entry name" value="PARP_ALPHA_HD"/>
    <property type="match status" value="1"/>
</dbReference>
<comment type="subcellular location">
    <subcellularLocation>
        <location evidence="1">Nucleus</location>
    </subcellularLocation>
</comment>
<dbReference type="EC" id="2.4.2.-" evidence="15"/>
<dbReference type="AlphaFoldDB" id="F1L1S8"/>
<dbReference type="GO" id="GO:0006302">
    <property type="term" value="P:double-strand break repair"/>
    <property type="evidence" value="ECO:0007669"/>
    <property type="project" value="TreeGrafter"/>
</dbReference>
<dbReference type="InterPro" id="IPR050800">
    <property type="entry name" value="ARTD/PARP"/>
</dbReference>
<evidence type="ECO:0000259" key="17">
    <source>
        <dbReference type="PROSITE" id="PS51059"/>
    </source>
</evidence>
<evidence type="ECO:0000259" key="19">
    <source>
        <dbReference type="PROSITE" id="PS51977"/>
    </source>
</evidence>
<evidence type="ECO:0000256" key="3">
    <source>
        <dbReference type="ARBA" id="ARBA00022679"/>
    </source>
</evidence>
<dbReference type="PROSITE" id="PS50800">
    <property type="entry name" value="SAP"/>
    <property type="match status" value="1"/>
</dbReference>
<evidence type="ECO:0000256" key="11">
    <source>
        <dbReference type="ARBA" id="ARBA00023125"/>
    </source>
</evidence>
<dbReference type="FunFam" id="2.20.140.10:FF:000001">
    <property type="entry name" value="Poly [ADP-ribose] polymerase"/>
    <property type="match status" value="1"/>
</dbReference>
<comment type="similarity">
    <text evidence="13">Belongs to the ARTD/PARP family.</text>
</comment>
<dbReference type="SUPFAM" id="SSF142921">
    <property type="entry name" value="WGR domain-like"/>
    <property type="match status" value="1"/>
</dbReference>
<dbReference type="SUPFAM" id="SSF68906">
    <property type="entry name" value="SAP domain"/>
    <property type="match status" value="1"/>
</dbReference>
<dbReference type="EMBL" id="JI169748">
    <property type="protein sequence ID" value="ADY44082.1"/>
    <property type="molecule type" value="mRNA"/>
</dbReference>
<dbReference type="SUPFAM" id="SSF56399">
    <property type="entry name" value="ADP-ribosylation"/>
    <property type="match status" value="1"/>
</dbReference>
<dbReference type="InterPro" id="IPR036361">
    <property type="entry name" value="SAP_dom_sf"/>
</dbReference>
<evidence type="ECO:0000256" key="15">
    <source>
        <dbReference type="RuleBase" id="RU362114"/>
    </source>
</evidence>
<evidence type="ECO:0000313" key="20">
    <source>
        <dbReference type="EMBL" id="ADY44082.1"/>
    </source>
</evidence>
<keyword evidence="10 15" id="KW-0520">NAD</keyword>
<dbReference type="SUPFAM" id="SSF47587">
    <property type="entry name" value="Domain of poly(ADP-ribose) polymerase"/>
    <property type="match status" value="1"/>
</dbReference>
<dbReference type="GO" id="GO:0016779">
    <property type="term" value="F:nucleotidyltransferase activity"/>
    <property type="evidence" value="ECO:0007669"/>
    <property type="project" value="UniProtKB-KW"/>
</dbReference>
<dbReference type="Pfam" id="PF02037">
    <property type="entry name" value="SAP"/>
    <property type="match status" value="1"/>
</dbReference>
<evidence type="ECO:0000259" key="16">
    <source>
        <dbReference type="PROSITE" id="PS50800"/>
    </source>
</evidence>
<evidence type="ECO:0000256" key="10">
    <source>
        <dbReference type="ARBA" id="ARBA00023027"/>
    </source>
</evidence>
<dbReference type="Gene3D" id="2.20.140.10">
    <property type="entry name" value="WGR domain"/>
    <property type="match status" value="1"/>
</dbReference>
<dbReference type="GO" id="GO:0003677">
    <property type="term" value="F:DNA binding"/>
    <property type="evidence" value="ECO:0007669"/>
    <property type="project" value="UniProtKB-KW"/>
</dbReference>
<protein>
    <recommendedName>
        <fullName evidence="15">Poly [ADP-ribose] polymerase</fullName>
        <shortName evidence="15">PARP</shortName>
        <ecNumber evidence="15">2.4.2.-</ecNumber>
    </recommendedName>
</protein>
<dbReference type="GO" id="GO:0005730">
    <property type="term" value="C:nucleolus"/>
    <property type="evidence" value="ECO:0007669"/>
    <property type="project" value="TreeGrafter"/>
</dbReference>